<dbReference type="Gene3D" id="3.20.20.100">
    <property type="entry name" value="NADP-dependent oxidoreductase domain"/>
    <property type="match status" value="1"/>
</dbReference>
<evidence type="ECO:0000313" key="5">
    <source>
        <dbReference type="EMBL" id="MDT3767467.1"/>
    </source>
</evidence>
<dbReference type="PANTHER" id="PTHR43827">
    <property type="entry name" value="2,5-DIKETO-D-GLUCONIC ACID REDUCTASE"/>
    <property type="match status" value="1"/>
</dbReference>
<accession>A0ABU3ID88</accession>
<keyword evidence="2" id="KW-0521">NADP</keyword>
<evidence type="ECO:0000256" key="3">
    <source>
        <dbReference type="ARBA" id="ARBA00023002"/>
    </source>
</evidence>
<comment type="caution">
    <text evidence="5">The sequence shown here is derived from an EMBL/GenBank/DDBJ whole genome shotgun (WGS) entry which is preliminary data.</text>
</comment>
<evidence type="ECO:0000256" key="2">
    <source>
        <dbReference type="ARBA" id="ARBA00022857"/>
    </source>
</evidence>
<dbReference type="PRINTS" id="PR00069">
    <property type="entry name" value="ALDKETRDTASE"/>
</dbReference>
<dbReference type="InterPro" id="IPR020471">
    <property type="entry name" value="AKR"/>
</dbReference>
<organism evidence="5 6">
    <name type="scientific">Gleimia hominis</name>
    <dbReference type="NCBI Taxonomy" id="595468"/>
    <lineage>
        <taxon>Bacteria</taxon>
        <taxon>Bacillati</taxon>
        <taxon>Actinomycetota</taxon>
        <taxon>Actinomycetes</taxon>
        <taxon>Actinomycetales</taxon>
        <taxon>Actinomycetaceae</taxon>
        <taxon>Gleimia</taxon>
    </lineage>
</organism>
<gene>
    <name evidence="5" type="ORF">QS713_05245</name>
</gene>
<dbReference type="RefSeq" id="WP_313273056.1">
    <property type="nucleotide sequence ID" value="NZ_JASXSX010000001.1"/>
</dbReference>
<comment type="similarity">
    <text evidence="1">Belongs to the aldo/keto reductase family.</text>
</comment>
<dbReference type="InterPro" id="IPR018170">
    <property type="entry name" value="Aldo/ket_reductase_CS"/>
</dbReference>
<name>A0ABU3ID88_9ACTO</name>
<dbReference type="PANTHER" id="PTHR43827:SF3">
    <property type="entry name" value="NADP-DEPENDENT OXIDOREDUCTASE DOMAIN-CONTAINING PROTEIN"/>
    <property type="match status" value="1"/>
</dbReference>
<evidence type="ECO:0000259" key="4">
    <source>
        <dbReference type="Pfam" id="PF00248"/>
    </source>
</evidence>
<dbReference type="EMBL" id="JASXSX010000001">
    <property type="protein sequence ID" value="MDT3767467.1"/>
    <property type="molecule type" value="Genomic_DNA"/>
</dbReference>
<reference evidence="5 6" key="1">
    <citation type="submission" date="2023-06" db="EMBL/GenBank/DDBJ databases">
        <title>Draft genome sequence of Gleimia hominis type strain CCUG 57540T.</title>
        <authorList>
            <person name="Salva-Serra F."/>
            <person name="Cardew S."/>
            <person name="Jensie Markopoulos S."/>
            <person name="Ohlen M."/>
            <person name="Inganas E."/>
            <person name="Svensson-Stadler L."/>
            <person name="Moore E.R.B."/>
        </authorList>
    </citation>
    <scope>NUCLEOTIDE SEQUENCE [LARGE SCALE GENOMIC DNA]</scope>
    <source>
        <strain evidence="5 6">CCUG 57540</strain>
    </source>
</reference>
<dbReference type="Proteomes" id="UP001247542">
    <property type="component" value="Unassembled WGS sequence"/>
</dbReference>
<feature type="domain" description="NADP-dependent oxidoreductase" evidence="4">
    <location>
        <begin position="36"/>
        <end position="260"/>
    </location>
</feature>
<keyword evidence="6" id="KW-1185">Reference proteome</keyword>
<dbReference type="SUPFAM" id="SSF51430">
    <property type="entry name" value="NAD(P)-linked oxidoreductase"/>
    <property type="match status" value="1"/>
</dbReference>
<evidence type="ECO:0000256" key="1">
    <source>
        <dbReference type="ARBA" id="ARBA00007905"/>
    </source>
</evidence>
<proteinExistence type="inferred from homology"/>
<dbReference type="InterPro" id="IPR023210">
    <property type="entry name" value="NADP_OxRdtase_dom"/>
</dbReference>
<keyword evidence="3" id="KW-0560">Oxidoreductase</keyword>
<dbReference type="InterPro" id="IPR036812">
    <property type="entry name" value="NAD(P)_OxRdtase_dom_sf"/>
</dbReference>
<sequence>MTNQPGLSQLPLLDGGQIYSSGLGTYPHMGLKGVELFTQALRDGHRLVDTAAQYNNEAALGEAIKRSQVARSDLFVQTKIAGGDQGEATRTGLEESLRRLRLDYVDLTLIHWPNPSRGLYLRTWEELIKLREEGKTKHIGVSNFLPSQIDELIEHTGVCPVVNQIQLSAVIQQRSARDYHRSKQIVTQAWRPLGPGEDLLSQHLVVNIAQQVGRSPAQVVLRWALQCGVVPLSVSSKPERNRENLAIYDFSLSDAQMDALALLDTGGRFARDPMVHEEW</sequence>
<protein>
    <submittedName>
        <fullName evidence="5">Aldo/keto reductase</fullName>
    </submittedName>
</protein>
<evidence type="ECO:0000313" key="6">
    <source>
        <dbReference type="Proteomes" id="UP001247542"/>
    </source>
</evidence>
<dbReference type="PROSITE" id="PS00062">
    <property type="entry name" value="ALDOKETO_REDUCTASE_2"/>
    <property type="match status" value="1"/>
</dbReference>
<dbReference type="CDD" id="cd19132">
    <property type="entry name" value="AKR_AKR5D1_E1"/>
    <property type="match status" value="1"/>
</dbReference>
<dbReference type="Pfam" id="PF00248">
    <property type="entry name" value="Aldo_ket_red"/>
    <property type="match status" value="1"/>
</dbReference>
<dbReference type="PIRSF" id="PIRSF000097">
    <property type="entry name" value="AKR"/>
    <property type="match status" value="1"/>
</dbReference>